<feature type="binding site" evidence="9">
    <location>
        <begin position="218"/>
        <end position="221"/>
    </location>
    <ligand>
        <name>GTP</name>
        <dbReference type="ChEBI" id="CHEBI:37565"/>
    </ligand>
</feature>
<evidence type="ECO:0000256" key="1">
    <source>
        <dbReference type="ARBA" id="ARBA00001946"/>
    </source>
</evidence>
<keyword evidence="4 9" id="KW-0479">Metal-binding</keyword>
<dbReference type="eggNOG" id="COG0536">
    <property type="taxonomic scope" value="Bacteria"/>
</dbReference>
<dbReference type="NCBIfam" id="NF008955">
    <property type="entry name" value="PRK12297.1"/>
    <property type="match status" value="1"/>
</dbReference>
<dbReference type="FunFam" id="2.70.210.12:FF:000001">
    <property type="entry name" value="GTPase Obg"/>
    <property type="match status" value="1"/>
</dbReference>
<sequence>MERGYIMWIDTAEIYVKGGDGGNGIVSFRREKYVPMGGPAGGDGGRGGDVILQVDEGLRTLIDFRYQRHFKAERGENGKPKNQHGKSADDLVIKVPPGTVVRDRGSGRILGDLTRHGQRLVVARGGRGGRGNAHYATPQNKAPRMAENGEPGEERWIVLELKVLADVGLVGLPSVGKSTLLASVTAAKPKIADYPFTTLSPNLGVVDVGDGRSFVMADLPGLIEGAHAGQGLGHQFLRHVERTRVIVHVVDMASPEGRDPYGDWKQINEELRLYDPRLLERVQIVAANKMDLPGAGERLQAFRERVGDVPVFPISAATGEGVRELIYFVADLLDQMPAQEVGDEEPQGPVFRLEDDTFSVDREGEEFVVRGARVEKLVRMTPLDQYEAVHRLARTLRRMGVDEALRRKGARDGDTVRIGGFVFEFVDEEGVEEQATPEE</sequence>
<feature type="binding site" evidence="9">
    <location>
        <begin position="171"/>
        <end position="178"/>
    </location>
    <ligand>
        <name>GTP</name>
        <dbReference type="ChEBI" id="CHEBI:37565"/>
    </ligand>
</feature>
<dbReference type="PANTHER" id="PTHR11702:SF31">
    <property type="entry name" value="MITOCHONDRIAL RIBOSOME-ASSOCIATED GTPASE 2"/>
    <property type="match status" value="1"/>
</dbReference>
<evidence type="ECO:0000256" key="10">
    <source>
        <dbReference type="SAM" id="MobiDB-lite"/>
    </source>
</evidence>
<feature type="binding site" evidence="9">
    <location>
        <position position="178"/>
    </location>
    <ligand>
        <name>Mg(2+)</name>
        <dbReference type="ChEBI" id="CHEBI:18420"/>
    </ligand>
</feature>
<dbReference type="InterPro" id="IPR006169">
    <property type="entry name" value="GTP1_OBG_dom"/>
</dbReference>
<dbReference type="Proteomes" id="UP000002368">
    <property type="component" value="Chromosome"/>
</dbReference>
<dbReference type="InterPro" id="IPR005225">
    <property type="entry name" value="Small_GTP-bd"/>
</dbReference>
<keyword evidence="8 9" id="KW-0342">GTP-binding</keyword>
<dbReference type="PROSITE" id="PS51710">
    <property type="entry name" value="G_OBG"/>
    <property type="match status" value="1"/>
</dbReference>
<dbReference type="GO" id="GO:0005525">
    <property type="term" value="F:GTP binding"/>
    <property type="evidence" value="ECO:0007669"/>
    <property type="project" value="UniProtKB-UniRule"/>
</dbReference>
<comment type="cofactor">
    <cofactor evidence="1 9">
        <name>Mg(2+)</name>
        <dbReference type="ChEBI" id="CHEBI:18420"/>
    </cofactor>
</comment>
<dbReference type="InterPro" id="IPR045086">
    <property type="entry name" value="OBG_GTPase"/>
</dbReference>
<dbReference type="Pfam" id="PF01926">
    <property type="entry name" value="MMR_HSR1"/>
    <property type="match status" value="1"/>
</dbReference>
<dbReference type="PROSITE" id="PS51883">
    <property type="entry name" value="OBG"/>
    <property type="match status" value="1"/>
</dbReference>
<comment type="subcellular location">
    <subcellularLocation>
        <location evidence="9">Cytoplasm</location>
    </subcellularLocation>
</comment>
<dbReference type="InterPro" id="IPR031167">
    <property type="entry name" value="G_OBG"/>
</dbReference>
<feature type="binding site" evidence="9">
    <location>
        <begin position="196"/>
        <end position="200"/>
    </location>
    <ligand>
        <name>GTP</name>
        <dbReference type="ChEBI" id="CHEBI:37565"/>
    </ligand>
</feature>
<comment type="similarity">
    <text evidence="2 9">Belongs to the TRAFAC class OBG-HflX-like GTPase superfamily. OBG GTPase family.</text>
</comment>
<gene>
    <name evidence="9" type="primary">obg</name>
    <name evidence="14" type="ordered locus">Btus_0685</name>
</gene>
<accession>D5WUQ7</accession>
<evidence type="ECO:0000259" key="11">
    <source>
        <dbReference type="PROSITE" id="PS51710"/>
    </source>
</evidence>
<protein>
    <recommendedName>
        <fullName evidence="9">GTPase Obg</fullName>
        <ecNumber evidence="9">3.6.5.-</ecNumber>
    </recommendedName>
    <alternativeName>
        <fullName evidence="9">GTP-binding protein Obg</fullName>
    </alternativeName>
</protein>
<dbReference type="STRING" id="562970.Btus_0685"/>
<dbReference type="HOGENOM" id="CLU_011747_2_1_9"/>
<evidence type="ECO:0000259" key="13">
    <source>
        <dbReference type="PROSITE" id="PS51883"/>
    </source>
</evidence>
<dbReference type="PANTHER" id="PTHR11702">
    <property type="entry name" value="DEVELOPMENTALLY REGULATED GTP-BINDING PROTEIN-RELATED"/>
    <property type="match status" value="1"/>
</dbReference>
<comment type="function">
    <text evidence="9">An essential GTPase which binds GTP, GDP and possibly (p)ppGpp with moderate affinity, with high nucleotide exchange rates and a fairly low GTP hydrolysis rate. Plays a role in control of the cell cycle, stress response, ribosome biogenesis and in those bacteria that undergo differentiation, in morphogenesis control.</text>
</comment>
<dbReference type="InterPro" id="IPR006074">
    <property type="entry name" value="GTP1-OBG_CS"/>
</dbReference>
<evidence type="ECO:0000256" key="6">
    <source>
        <dbReference type="ARBA" id="ARBA00022801"/>
    </source>
</evidence>
<dbReference type="KEGG" id="bts:Btus_0685"/>
<feature type="domain" description="Obg" evidence="13">
    <location>
        <begin position="6"/>
        <end position="164"/>
    </location>
</feature>
<dbReference type="PROSITE" id="PS00905">
    <property type="entry name" value="GTP1_OBG"/>
    <property type="match status" value="1"/>
</dbReference>
<dbReference type="GO" id="GO:0005737">
    <property type="term" value="C:cytoplasm"/>
    <property type="evidence" value="ECO:0007669"/>
    <property type="project" value="UniProtKB-SubCell"/>
</dbReference>
<evidence type="ECO:0000256" key="2">
    <source>
        <dbReference type="ARBA" id="ARBA00007699"/>
    </source>
</evidence>
<evidence type="ECO:0000256" key="9">
    <source>
        <dbReference type="HAMAP-Rule" id="MF_01454"/>
    </source>
</evidence>
<dbReference type="Gene3D" id="3.30.300.350">
    <property type="entry name" value="GTP-binding protein OBG, C-terminal domain"/>
    <property type="match status" value="1"/>
</dbReference>
<evidence type="ECO:0000313" key="14">
    <source>
        <dbReference type="EMBL" id="ADG05447.1"/>
    </source>
</evidence>
<dbReference type="Pfam" id="PF01018">
    <property type="entry name" value="GTP1_OBG"/>
    <property type="match status" value="1"/>
</dbReference>
<dbReference type="Gene3D" id="3.40.50.300">
    <property type="entry name" value="P-loop containing nucleotide triphosphate hydrolases"/>
    <property type="match status" value="1"/>
</dbReference>
<dbReference type="InterPro" id="IPR014100">
    <property type="entry name" value="GTP-bd_Obg/CgtA"/>
</dbReference>
<dbReference type="Gene3D" id="2.70.210.12">
    <property type="entry name" value="GTP1/OBG domain"/>
    <property type="match status" value="1"/>
</dbReference>
<dbReference type="SUPFAM" id="SSF82051">
    <property type="entry name" value="Obg GTP-binding protein N-terminal domain"/>
    <property type="match status" value="1"/>
</dbReference>
<dbReference type="EC" id="3.6.5.-" evidence="9"/>
<evidence type="ECO:0000313" key="15">
    <source>
        <dbReference type="Proteomes" id="UP000002368"/>
    </source>
</evidence>
<dbReference type="NCBIfam" id="TIGR03595">
    <property type="entry name" value="Obg_CgtA_exten"/>
    <property type="match status" value="1"/>
</dbReference>
<dbReference type="PROSITE" id="PS51881">
    <property type="entry name" value="OCT"/>
    <property type="match status" value="1"/>
</dbReference>
<comment type="subunit">
    <text evidence="9">Monomer.</text>
</comment>
<evidence type="ECO:0000256" key="3">
    <source>
        <dbReference type="ARBA" id="ARBA00022490"/>
    </source>
</evidence>
<feature type="domain" description="OBG-type G" evidence="11">
    <location>
        <begin position="165"/>
        <end position="334"/>
    </location>
</feature>
<dbReference type="NCBIfam" id="TIGR00231">
    <property type="entry name" value="small_GTP"/>
    <property type="match status" value="1"/>
</dbReference>
<dbReference type="AlphaFoldDB" id="D5WUQ7"/>
<proteinExistence type="inferred from homology"/>
<evidence type="ECO:0000259" key="12">
    <source>
        <dbReference type="PROSITE" id="PS51881"/>
    </source>
</evidence>
<dbReference type="GO" id="GO:0003924">
    <property type="term" value="F:GTPase activity"/>
    <property type="evidence" value="ECO:0007669"/>
    <property type="project" value="UniProtKB-UniRule"/>
</dbReference>
<keyword evidence="7 9" id="KW-0460">Magnesium</keyword>
<feature type="binding site" evidence="9">
    <location>
        <begin position="315"/>
        <end position="317"/>
    </location>
    <ligand>
        <name>GTP</name>
        <dbReference type="ChEBI" id="CHEBI:37565"/>
    </ligand>
</feature>
<dbReference type="GO" id="GO:0000287">
    <property type="term" value="F:magnesium ion binding"/>
    <property type="evidence" value="ECO:0007669"/>
    <property type="project" value="InterPro"/>
</dbReference>
<keyword evidence="3 9" id="KW-0963">Cytoplasm</keyword>
<dbReference type="NCBIfam" id="NF008954">
    <property type="entry name" value="PRK12296.1"/>
    <property type="match status" value="1"/>
</dbReference>
<dbReference type="GO" id="GO:0042254">
    <property type="term" value="P:ribosome biogenesis"/>
    <property type="evidence" value="ECO:0007669"/>
    <property type="project" value="UniProtKB-UniRule"/>
</dbReference>
<dbReference type="InterPro" id="IPR006073">
    <property type="entry name" value="GTP-bd"/>
</dbReference>
<dbReference type="EMBL" id="CP002017">
    <property type="protein sequence ID" value="ADG05447.1"/>
    <property type="molecule type" value="Genomic_DNA"/>
</dbReference>
<dbReference type="CDD" id="cd01898">
    <property type="entry name" value="Obg"/>
    <property type="match status" value="1"/>
</dbReference>
<dbReference type="PRINTS" id="PR00326">
    <property type="entry name" value="GTP1OBG"/>
</dbReference>
<evidence type="ECO:0000256" key="4">
    <source>
        <dbReference type="ARBA" id="ARBA00022723"/>
    </source>
</evidence>
<keyword evidence="6 9" id="KW-0378">Hydrolase</keyword>
<evidence type="ECO:0000256" key="7">
    <source>
        <dbReference type="ARBA" id="ARBA00022842"/>
    </source>
</evidence>
<feature type="domain" description="OCT" evidence="12">
    <location>
        <begin position="350"/>
        <end position="427"/>
    </location>
</feature>
<dbReference type="NCBIfam" id="NF008956">
    <property type="entry name" value="PRK12299.1"/>
    <property type="match status" value="1"/>
</dbReference>
<evidence type="ECO:0000256" key="5">
    <source>
        <dbReference type="ARBA" id="ARBA00022741"/>
    </source>
</evidence>
<feature type="binding site" evidence="9">
    <location>
        <begin position="288"/>
        <end position="291"/>
    </location>
    <ligand>
        <name>GTP</name>
        <dbReference type="ChEBI" id="CHEBI:37565"/>
    </ligand>
</feature>
<feature type="region of interest" description="Disordered" evidence="10">
    <location>
        <begin position="124"/>
        <end position="148"/>
    </location>
</feature>
<dbReference type="SUPFAM" id="SSF102741">
    <property type="entry name" value="Obg GTP-binding protein C-terminal domain"/>
    <property type="match status" value="1"/>
</dbReference>
<evidence type="ECO:0000256" key="8">
    <source>
        <dbReference type="ARBA" id="ARBA00023134"/>
    </source>
</evidence>
<dbReference type="InterPro" id="IPR036726">
    <property type="entry name" value="GTP1_OBG_dom_sf"/>
</dbReference>
<dbReference type="NCBIfam" id="TIGR02729">
    <property type="entry name" value="Obg_CgtA"/>
    <property type="match status" value="1"/>
</dbReference>
<reference evidence="14 15" key="1">
    <citation type="journal article" date="2011" name="Stand. Genomic Sci.">
        <title>Complete genome sequence of the thermophilic, hydrogen-oxidizing Bacillus tusciae type strain (T2) and reclassification in the new genus, Kyrpidia gen. nov. as Kyrpidia tusciae comb. nov. and emendation of the family Alicyclobacillaceae da Costa and Rainey, 2010.</title>
        <authorList>
            <person name="Klenk H.P."/>
            <person name="Lapidus A."/>
            <person name="Chertkov O."/>
            <person name="Copeland A."/>
            <person name="Del Rio T.G."/>
            <person name="Nolan M."/>
            <person name="Lucas S."/>
            <person name="Chen F."/>
            <person name="Tice H."/>
            <person name="Cheng J.F."/>
            <person name="Han C."/>
            <person name="Bruce D."/>
            <person name="Goodwin L."/>
            <person name="Pitluck S."/>
            <person name="Pati A."/>
            <person name="Ivanova N."/>
            <person name="Mavromatis K."/>
            <person name="Daum C."/>
            <person name="Chen A."/>
            <person name="Palaniappan K."/>
            <person name="Chang Y.J."/>
            <person name="Land M."/>
            <person name="Hauser L."/>
            <person name="Jeffries C.D."/>
            <person name="Detter J.C."/>
            <person name="Rohde M."/>
            <person name="Abt B."/>
            <person name="Pukall R."/>
            <person name="Goker M."/>
            <person name="Bristow J."/>
            <person name="Markowitz V."/>
            <person name="Hugenholtz P."/>
            <person name="Eisen J.A."/>
        </authorList>
    </citation>
    <scope>NUCLEOTIDE SEQUENCE [LARGE SCALE GENOMIC DNA]</scope>
    <source>
        <strain evidence="14 15">DSM 2912</strain>
    </source>
</reference>
<dbReference type="FunFam" id="3.40.50.300:FF:000515">
    <property type="entry name" value="GTPase Obg"/>
    <property type="match status" value="1"/>
</dbReference>
<keyword evidence="5 9" id="KW-0547">Nucleotide-binding</keyword>
<organism evidence="14 15">
    <name type="scientific">Kyrpidia tusciae (strain DSM 2912 / NBRC 15312 / T2)</name>
    <name type="common">Bacillus tusciae</name>
    <dbReference type="NCBI Taxonomy" id="562970"/>
    <lineage>
        <taxon>Bacteria</taxon>
        <taxon>Bacillati</taxon>
        <taxon>Bacillota</taxon>
        <taxon>Bacilli</taxon>
        <taxon>Bacillales</taxon>
        <taxon>Alicyclobacillaceae</taxon>
        <taxon>Kyrpidia</taxon>
    </lineage>
</organism>
<dbReference type="HAMAP" id="MF_01454">
    <property type="entry name" value="GTPase_Obg"/>
    <property type="match status" value="1"/>
</dbReference>
<keyword evidence="15" id="KW-1185">Reference proteome</keyword>
<dbReference type="InterPro" id="IPR027417">
    <property type="entry name" value="P-loop_NTPase"/>
</dbReference>
<dbReference type="InterPro" id="IPR015349">
    <property type="entry name" value="OCT_dom"/>
</dbReference>
<name>D5WUQ7_KYRT2</name>
<dbReference type="SUPFAM" id="SSF52540">
    <property type="entry name" value="P-loop containing nucleoside triphosphate hydrolases"/>
    <property type="match status" value="1"/>
</dbReference>
<dbReference type="Pfam" id="PF09269">
    <property type="entry name" value="DUF1967"/>
    <property type="match status" value="1"/>
</dbReference>
<dbReference type="InterPro" id="IPR036346">
    <property type="entry name" value="GTP-bd_prot_GTP1/OBG_C_sf"/>
</dbReference>
<feature type="binding site" evidence="9">
    <location>
        <position position="198"/>
    </location>
    <ligand>
        <name>Mg(2+)</name>
        <dbReference type="ChEBI" id="CHEBI:18420"/>
    </ligand>
</feature>